<keyword evidence="1" id="KW-0547">Nucleotide-binding</keyword>
<keyword evidence="2" id="KW-0067">ATP-binding</keyword>
<proteinExistence type="predicted"/>
<evidence type="ECO:0000256" key="2">
    <source>
        <dbReference type="ARBA" id="ARBA00022840"/>
    </source>
</evidence>
<dbReference type="PANTHER" id="PTHR19375">
    <property type="entry name" value="HEAT SHOCK PROTEIN 70KDA"/>
    <property type="match status" value="1"/>
</dbReference>
<dbReference type="Pfam" id="PF00012">
    <property type="entry name" value="HSP70"/>
    <property type="match status" value="1"/>
</dbReference>
<sequence>TVNQRALRRLRTACVRAKRTLSLAAQTSIKIDSLFEGIDFYTSLTRARFEELCQDLFRSTLEPVEKVFRDSKIERPRDRPRRWLYPSRASSSSSPTSSTARGPTRASTRTRLSRTAPLFRLQSSAATPPPRRLPALPRYRDSRRYLHASHQAQHRRRDEEVGDLLDLLRQHARRAHPGLRGRACTHEGQHLRQVRALRH</sequence>
<dbReference type="InterPro" id="IPR013126">
    <property type="entry name" value="Hsp_70_fam"/>
</dbReference>
<dbReference type="EMBL" id="KV426919">
    <property type="protein sequence ID" value="KZV78398.1"/>
    <property type="molecule type" value="Genomic_DNA"/>
</dbReference>
<evidence type="ECO:0000256" key="1">
    <source>
        <dbReference type="ARBA" id="ARBA00022741"/>
    </source>
</evidence>
<dbReference type="AlphaFoldDB" id="A0A166MU37"/>
<dbReference type="OrthoDB" id="2753769at2759"/>
<dbReference type="Proteomes" id="UP000077266">
    <property type="component" value="Unassembled WGS sequence"/>
</dbReference>
<dbReference type="InterPro" id="IPR043129">
    <property type="entry name" value="ATPase_NBD"/>
</dbReference>
<dbReference type="InParanoid" id="A0A166MU37"/>
<evidence type="ECO:0000256" key="3">
    <source>
        <dbReference type="SAM" id="MobiDB-lite"/>
    </source>
</evidence>
<dbReference type="GO" id="GO:0140662">
    <property type="term" value="F:ATP-dependent protein folding chaperone"/>
    <property type="evidence" value="ECO:0007669"/>
    <property type="project" value="InterPro"/>
</dbReference>
<gene>
    <name evidence="4" type="ORF">EXIGLDRAFT_787420</name>
</gene>
<feature type="compositionally biased region" description="Low complexity" evidence="3">
    <location>
        <begin position="86"/>
        <end position="118"/>
    </location>
</feature>
<dbReference type="FunFam" id="3.90.640.10:FF:000002">
    <property type="entry name" value="Heat shock 70 kDa"/>
    <property type="match status" value="1"/>
</dbReference>
<dbReference type="Gene3D" id="3.30.420.40">
    <property type="match status" value="1"/>
</dbReference>
<dbReference type="GO" id="GO:0005524">
    <property type="term" value="F:ATP binding"/>
    <property type="evidence" value="ECO:0007669"/>
    <property type="project" value="UniProtKB-KW"/>
</dbReference>
<protein>
    <submittedName>
        <fullName evidence="4">HSP70-domain-containing protein</fullName>
    </submittedName>
</protein>
<dbReference type="SUPFAM" id="SSF53067">
    <property type="entry name" value="Actin-like ATPase domain"/>
    <property type="match status" value="1"/>
</dbReference>
<dbReference type="Gene3D" id="3.90.640.10">
    <property type="entry name" value="Actin, Chain A, domain 4"/>
    <property type="match status" value="1"/>
</dbReference>
<organism evidence="4 5">
    <name type="scientific">Exidia glandulosa HHB12029</name>
    <dbReference type="NCBI Taxonomy" id="1314781"/>
    <lineage>
        <taxon>Eukaryota</taxon>
        <taxon>Fungi</taxon>
        <taxon>Dikarya</taxon>
        <taxon>Basidiomycota</taxon>
        <taxon>Agaricomycotina</taxon>
        <taxon>Agaricomycetes</taxon>
        <taxon>Auriculariales</taxon>
        <taxon>Exidiaceae</taxon>
        <taxon>Exidia</taxon>
    </lineage>
</organism>
<feature type="region of interest" description="Disordered" evidence="3">
    <location>
        <begin position="79"/>
        <end position="138"/>
    </location>
</feature>
<reference evidence="4 5" key="1">
    <citation type="journal article" date="2016" name="Mol. Biol. Evol.">
        <title>Comparative Genomics of Early-Diverging Mushroom-Forming Fungi Provides Insights into the Origins of Lignocellulose Decay Capabilities.</title>
        <authorList>
            <person name="Nagy L.G."/>
            <person name="Riley R."/>
            <person name="Tritt A."/>
            <person name="Adam C."/>
            <person name="Daum C."/>
            <person name="Floudas D."/>
            <person name="Sun H."/>
            <person name="Yadav J.S."/>
            <person name="Pangilinan J."/>
            <person name="Larsson K.H."/>
            <person name="Matsuura K."/>
            <person name="Barry K."/>
            <person name="Labutti K."/>
            <person name="Kuo R."/>
            <person name="Ohm R.A."/>
            <person name="Bhattacharya S.S."/>
            <person name="Shirouzu T."/>
            <person name="Yoshinaga Y."/>
            <person name="Martin F.M."/>
            <person name="Grigoriev I.V."/>
            <person name="Hibbett D.S."/>
        </authorList>
    </citation>
    <scope>NUCLEOTIDE SEQUENCE [LARGE SCALE GENOMIC DNA]</scope>
    <source>
        <strain evidence="4 5">HHB12029</strain>
    </source>
</reference>
<evidence type="ECO:0000313" key="5">
    <source>
        <dbReference type="Proteomes" id="UP000077266"/>
    </source>
</evidence>
<name>A0A166MU37_EXIGL</name>
<feature type="non-terminal residue" evidence="4">
    <location>
        <position position="1"/>
    </location>
</feature>
<feature type="non-terminal residue" evidence="4">
    <location>
        <position position="199"/>
    </location>
</feature>
<keyword evidence="5" id="KW-1185">Reference proteome</keyword>
<accession>A0A166MU37</accession>
<evidence type="ECO:0000313" key="4">
    <source>
        <dbReference type="EMBL" id="KZV78398.1"/>
    </source>
</evidence>
<dbReference type="STRING" id="1314781.A0A166MU37"/>